<evidence type="ECO:0000313" key="2">
    <source>
        <dbReference type="Proteomes" id="UP001166021"/>
    </source>
</evidence>
<keyword evidence="2" id="KW-1185">Reference proteome</keyword>
<organism evidence="1 2">
    <name type="scientific">Maribacter aquimaris</name>
    <dbReference type="NCBI Taxonomy" id="2737171"/>
    <lineage>
        <taxon>Bacteria</taxon>
        <taxon>Pseudomonadati</taxon>
        <taxon>Bacteroidota</taxon>
        <taxon>Flavobacteriia</taxon>
        <taxon>Flavobacteriales</taxon>
        <taxon>Flavobacteriaceae</taxon>
        <taxon>Maribacter</taxon>
    </lineage>
</organism>
<dbReference type="Proteomes" id="UP001166021">
    <property type="component" value="Unassembled WGS sequence"/>
</dbReference>
<protein>
    <recommendedName>
        <fullName evidence="3">PD-(D/E)XK nuclease superfamily protein</fullName>
    </recommendedName>
</protein>
<gene>
    <name evidence="1" type="ORF">HPE56_08165</name>
</gene>
<reference evidence="1" key="1">
    <citation type="submission" date="2020-05" db="EMBL/GenBank/DDBJ databases">
        <title>The draft genome sequence of Maribacter sp. ANRC-HE7.</title>
        <authorList>
            <person name="Mu L."/>
        </authorList>
    </citation>
    <scope>NUCLEOTIDE SEQUENCE</scope>
    <source>
        <strain evidence="1">ANRC-HE7</strain>
    </source>
</reference>
<evidence type="ECO:0008006" key="3">
    <source>
        <dbReference type="Google" id="ProtNLM"/>
    </source>
</evidence>
<accession>A0ABR7UYS2</accession>
<dbReference type="RefSeq" id="WP_188243281.1">
    <property type="nucleotide sequence ID" value="NZ_JABTCF010000004.1"/>
</dbReference>
<comment type="caution">
    <text evidence="1">The sequence shown here is derived from an EMBL/GenBank/DDBJ whole genome shotgun (WGS) entry which is preliminary data.</text>
</comment>
<sequence length="584" mass="69490">MSNIMIGTILKYEDFFSDSPPKNKFDLIKHIPRCELVANYSSLNHILKQPLDLDFDYSFKNQTKLITTLYQIHQEPRGIEYCKKYLNKFRDLFEKSRGGVVICTRTSCLFCLNEILFSEEIEFEEKKGIEFYPDDYLALFKFLLLCNAEMLTYNEVYDEEITSDKLRDRFFEAFMFKEIPNNQYGYIQNPMNLLERGRQLFEYLKVKYAAELDLFTKDYNVNSPEHFISIIANHFFFNSAGMAHIQAYRVKKTDTDVIKSMNALSKRGLGKPNSGIKKFEFLEIKKSPIYCLEGKVENIYMLMDNTFLIEKCYELFFWDFYFDVLRKSGKRIEEWGGEVGLFFEDYAKNILDYCFKGHRDIVFKSTDELIVKGNEYVDYYIRRKRNLILIQAKRSYVPQIDYKEVHTLQDFNDLDKDAFYKRFGLYQIVEMSLDKFDEYVSTVDTNLPKNKLFIYPVLLINEPIISFAVTTYIFNKKFNELLAKFNIEKENSKWRINRLVVLHISELERLQESLNKKEIRFDQFLQGYADSTNVELTKNNYSPFQTLDNYIRKKIKTSAIPEYILNQNEGIYKQLLEFGNLSKQ</sequence>
<dbReference type="EMBL" id="JABTCF010000004">
    <property type="protein sequence ID" value="MBD0777765.1"/>
    <property type="molecule type" value="Genomic_DNA"/>
</dbReference>
<proteinExistence type="predicted"/>
<evidence type="ECO:0000313" key="1">
    <source>
        <dbReference type="EMBL" id="MBD0777765.1"/>
    </source>
</evidence>
<name>A0ABR7UYS2_9FLAO</name>